<dbReference type="KEGG" id="cbae:COR50_15490"/>
<accession>A0A291QX43</accession>
<keyword evidence="9" id="KW-0547">Nucleotide-binding</keyword>
<evidence type="ECO:0000256" key="2">
    <source>
        <dbReference type="ARBA" id="ARBA00007316"/>
    </source>
</evidence>
<dbReference type="Proteomes" id="UP000220133">
    <property type="component" value="Chromosome"/>
</dbReference>
<reference evidence="20 21" key="1">
    <citation type="submission" date="2017-10" db="EMBL/GenBank/DDBJ databases">
        <title>Paenichitinophaga pekingensis gen. nov., sp. nov., isolated from activated sludge.</title>
        <authorList>
            <person name="Jin D."/>
            <person name="Kong X."/>
            <person name="Deng Y."/>
            <person name="Bai Z."/>
        </authorList>
    </citation>
    <scope>NUCLEOTIDE SEQUENCE [LARGE SCALE GENOMIC DNA]</scope>
    <source>
        <strain evidence="20 21">13</strain>
    </source>
</reference>
<evidence type="ECO:0000256" key="9">
    <source>
        <dbReference type="ARBA" id="ARBA00022741"/>
    </source>
</evidence>
<proteinExistence type="inferred from homology"/>
<dbReference type="EMBL" id="CP023777">
    <property type="protein sequence ID" value="ATL48452.1"/>
    <property type="molecule type" value="Genomic_DNA"/>
</dbReference>
<dbReference type="PANTHER" id="PTHR32309">
    <property type="entry name" value="TYROSINE-PROTEIN KINASE"/>
    <property type="match status" value="1"/>
</dbReference>
<dbReference type="InterPro" id="IPR027417">
    <property type="entry name" value="P-loop_NTPase"/>
</dbReference>
<dbReference type="OrthoDB" id="972983at2"/>
<feature type="coiled-coil region" evidence="16">
    <location>
        <begin position="363"/>
        <end position="435"/>
    </location>
</feature>
<keyword evidence="12 17" id="KW-1133">Transmembrane helix</keyword>
<feature type="domain" description="Polysaccharide chain length determinant N-terminal" evidence="18">
    <location>
        <begin position="1"/>
        <end position="85"/>
    </location>
</feature>
<evidence type="ECO:0000313" key="21">
    <source>
        <dbReference type="Proteomes" id="UP000220133"/>
    </source>
</evidence>
<protein>
    <recommendedName>
        <fullName evidence="4">non-specific protein-tyrosine kinase</fullName>
        <ecNumber evidence="4">2.7.10.2</ecNumber>
    </recommendedName>
</protein>
<evidence type="ECO:0000256" key="3">
    <source>
        <dbReference type="ARBA" id="ARBA00008883"/>
    </source>
</evidence>
<evidence type="ECO:0000256" key="16">
    <source>
        <dbReference type="SAM" id="Coils"/>
    </source>
</evidence>
<evidence type="ECO:0000259" key="19">
    <source>
        <dbReference type="Pfam" id="PF13614"/>
    </source>
</evidence>
<dbReference type="AlphaFoldDB" id="A0A291QX43"/>
<feature type="transmembrane region" description="Helical" evidence="17">
    <location>
        <begin position="15"/>
        <end position="33"/>
    </location>
</feature>
<organism evidence="20 21">
    <name type="scientific">Chitinophaga caeni</name>
    <dbReference type="NCBI Taxonomy" id="2029983"/>
    <lineage>
        <taxon>Bacteria</taxon>
        <taxon>Pseudomonadati</taxon>
        <taxon>Bacteroidota</taxon>
        <taxon>Chitinophagia</taxon>
        <taxon>Chitinophagales</taxon>
        <taxon>Chitinophagaceae</taxon>
        <taxon>Chitinophaga</taxon>
    </lineage>
</organism>
<evidence type="ECO:0000256" key="7">
    <source>
        <dbReference type="ARBA" id="ARBA00022679"/>
    </source>
</evidence>
<evidence type="ECO:0000256" key="17">
    <source>
        <dbReference type="SAM" id="Phobius"/>
    </source>
</evidence>
<evidence type="ECO:0000256" key="12">
    <source>
        <dbReference type="ARBA" id="ARBA00022989"/>
    </source>
</evidence>
<feature type="domain" description="AAA" evidence="19">
    <location>
        <begin position="555"/>
        <end position="691"/>
    </location>
</feature>
<keyword evidence="7" id="KW-0808">Transferase</keyword>
<dbReference type="InterPro" id="IPR050445">
    <property type="entry name" value="Bact_polysacc_biosynth/exp"/>
</dbReference>
<dbReference type="CDD" id="cd05387">
    <property type="entry name" value="BY-kinase"/>
    <property type="match status" value="1"/>
</dbReference>
<dbReference type="EC" id="2.7.10.2" evidence="4"/>
<evidence type="ECO:0000256" key="14">
    <source>
        <dbReference type="ARBA" id="ARBA00023137"/>
    </source>
</evidence>
<keyword evidence="6" id="KW-0997">Cell inner membrane</keyword>
<dbReference type="PANTHER" id="PTHR32309:SF13">
    <property type="entry name" value="FERRIC ENTEROBACTIN TRANSPORT PROTEIN FEPE"/>
    <property type="match status" value="1"/>
</dbReference>
<keyword evidence="10" id="KW-0418">Kinase</keyword>
<keyword evidence="8 17" id="KW-0812">Transmembrane</keyword>
<evidence type="ECO:0000259" key="18">
    <source>
        <dbReference type="Pfam" id="PF02706"/>
    </source>
</evidence>
<dbReference type="GO" id="GO:0005886">
    <property type="term" value="C:plasma membrane"/>
    <property type="evidence" value="ECO:0007669"/>
    <property type="project" value="UniProtKB-SubCell"/>
</dbReference>
<dbReference type="SUPFAM" id="SSF52540">
    <property type="entry name" value="P-loop containing nucleoside triphosphate hydrolases"/>
    <property type="match status" value="1"/>
</dbReference>
<keyword evidence="14" id="KW-0829">Tyrosine-protein kinase</keyword>
<keyword evidence="21" id="KW-1185">Reference proteome</keyword>
<dbReference type="InterPro" id="IPR025669">
    <property type="entry name" value="AAA_dom"/>
</dbReference>
<gene>
    <name evidence="20" type="ORF">COR50_15490</name>
</gene>
<comment type="similarity">
    <text evidence="2">Belongs to the CpsD/CapB family.</text>
</comment>
<evidence type="ECO:0000256" key="15">
    <source>
        <dbReference type="ARBA" id="ARBA00051245"/>
    </source>
</evidence>
<evidence type="ECO:0000256" key="1">
    <source>
        <dbReference type="ARBA" id="ARBA00004429"/>
    </source>
</evidence>
<keyword evidence="16" id="KW-0175">Coiled coil</keyword>
<feature type="transmembrane region" description="Helical" evidence="17">
    <location>
        <begin position="461"/>
        <end position="482"/>
    </location>
</feature>
<dbReference type="GO" id="GO:0004713">
    <property type="term" value="F:protein tyrosine kinase activity"/>
    <property type="evidence" value="ECO:0007669"/>
    <property type="project" value="TreeGrafter"/>
</dbReference>
<comment type="catalytic activity">
    <reaction evidence="15">
        <text>L-tyrosyl-[protein] + ATP = O-phospho-L-tyrosyl-[protein] + ADP + H(+)</text>
        <dbReference type="Rhea" id="RHEA:10596"/>
        <dbReference type="Rhea" id="RHEA-COMP:10136"/>
        <dbReference type="Rhea" id="RHEA-COMP:20101"/>
        <dbReference type="ChEBI" id="CHEBI:15378"/>
        <dbReference type="ChEBI" id="CHEBI:30616"/>
        <dbReference type="ChEBI" id="CHEBI:46858"/>
        <dbReference type="ChEBI" id="CHEBI:61978"/>
        <dbReference type="ChEBI" id="CHEBI:456216"/>
        <dbReference type="EC" id="2.7.10.2"/>
    </reaction>
</comment>
<evidence type="ECO:0000256" key="10">
    <source>
        <dbReference type="ARBA" id="ARBA00022777"/>
    </source>
</evidence>
<keyword evidence="11" id="KW-0067">ATP-binding</keyword>
<evidence type="ECO:0000256" key="4">
    <source>
        <dbReference type="ARBA" id="ARBA00011903"/>
    </source>
</evidence>
<keyword evidence="13 17" id="KW-0472">Membrane</keyword>
<evidence type="ECO:0000256" key="11">
    <source>
        <dbReference type="ARBA" id="ARBA00022840"/>
    </source>
</evidence>
<evidence type="ECO:0000313" key="20">
    <source>
        <dbReference type="EMBL" id="ATL48452.1"/>
    </source>
</evidence>
<keyword evidence="5" id="KW-1003">Cell membrane</keyword>
<dbReference type="Pfam" id="PF13614">
    <property type="entry name" value="AAA_31"/>
    <property type="match status" value="1"/>
</dbReference>
<comment type="similarity">
    <text evidence="3">Belongs to the etk/wzc family.</text>
</comment>
<comment type="subcellular location">
    <subcellularLocation>
        <location evidence="1">Cell inner membrane</location>
        <topology evidence="1">Multi-pass membrane protein</topology>
    </subcellularLocation>
</comment>
<name>A0A291QX43_9BACT</name>
<dbReference type="Pfam" id="PF02706">
    <property type="entry name" value="Wzz"/>
    <property type="match status" value="1"/>
</dbReference>
<evidence type="ECO:0000256" key="8">
    <source>
        <dbReference type="ARBA" id="ARBA00022692"/>
    </source>
</evidence>
<dbReference type="RefSeq" id="WP_098194826.1">
    <property type="nucleotide sequence ID" value="NZ_CP023777.1"/>
</dbReference>
<dbReference type="InterPro" id="IPR005702">
    <property type="entry name" value="Wzc-like_C"/>
</dbReference>
<evidence type="ECO:0000256" key="5">
    <source>
        <dbReference type="ARBA" id="ARBA00022475"/>
    </source>
</evidence>
<dbReference type="Gene3D" id="3.40.50.300">
    <property type="entry name" value="P-loop containing nucleotide triphosphate hydrolases"/>
    <property type="match status" value="1"/>
</dbReference>
<dbReference type="InterPro" id="IPR003856">
    <property type="entry name" value="LPS_length_determ_N"/>
</dbReference>
<evidence type="ECO:0000256" key="13">
    <source>
        <dbReference type="ARBA" id="ARBA00023136"/>
    </source>
</evidence>
<sequence>MDLIYLLKSLLRRKWLIIICTLVAVVLAFLLTMNQPQLYRSVAQIATGFTTNDQVKLREEGFNIYEIDVKFNNVVEAFKSSKVLGLLSYHLMIHDLENPAKSYRKLGADEKQEVAKLKLNNEEVIEILKNKYTNEKLLSSFDPEERRILELVKLYQYDLETIRKFLHVGRVQRTDFIDVVYNSSNPELSAEVVNQICAEFLRTNESSRTQNTLKSIDALDVLVKQKRDILDSTLARLRTKGTIDVSVESSSKLEQISNFENRVADERSALMTAQLGYNDIKQQLAAMDRTSGATTTSAPSTLGAEVAAAKSLMNAAYSDYVNKGSNDPELLAKYKRLQSDYNKKLSQLASVSPASSGGTVVTKADLQQRLNDLEIQIKTAESNIESYNRKISQLNGSIGAAASRGANNIALQKEVDLAQAEYEAVKSRYDAATNSKVAPSDNFRQILFGQPAVEPEPSKRIIILGLAGMSMFVFCCIGIIFLEYIDVSIKTPSQFTKALDLKMLGVVNHVNFKKTTIDHIFDNPGEHARDQSIFREHLRKLRYEIEASNKQVFLVTSARPGEGKSTIIKSLAHIFSLSKKKILLIDSNFNNNSLTREYGAKATLESFQANIVDGRIRNLNDAVSPTNIKNVDIIGCEGGNYTPMEVISEKNLLNYLDKVAKEYDFIFMEGAALNGRSDSMELLQYAESVISVVSAKSTIRQTDKESIQFLQELNGKYTGAVLNNVELQNIDL</sequence>
<evidence type="ECO:0000256" key="6">
    <source>
        <dbReference type="ARBA" id="ARBA00022519"/>
    </source>
</evidence>